<dbReference type="GO" id="GO:0005634">
    <property type="term" value="C:nucleus"/>
    <property type="evidence" value="ECO:0007669"/>
    <property type="project" value="UniProtKB-SubCell"/>
</dbReference>
<reference evidence="10 11" key="1">
    <citation type="submission" date="2022-11" db="EMBL/GenBank/DDBJ databases">
        <title>Whole genome sequence of Eschrichtius robustus ER-17-0199.</title>
        <authorList>
            <person name="Bruniche-Olsen A."/>
            <person name="Black A.N."/>
            <person name="Fields C.J."/>
            <person name="Walden K."/>
            <person name="Dewoody J.A."/>
        </authorList>
    </citation>
    <scope>NUCLEOTIDE SEQUENCE [LARGE SCALE GENOMIC DNA]</scope>
    <source>
        <strain evidence="10">ER-17-0199</strain>
        <tissue evidence="10">Blubber</tissue>
    </source>
</reference>
<keyword evidence="11" id="KW-1185">Reference proteome</keyword>
<comment type="caution">
    <text evidence="10">The sequence shown here is derived from an EMBL/GenBank/DDBJ whole genome shotgun (WGS) entry which is preliminary data.</text>
</comment>
<feature type="region of interest" description="Disordered" evidence="9">
    <location>
        <begin position="61"/>
        <end position="83"/>
    </location>
</feature>
<dbReference type="Gene3D" id="3.40.50.10900">
    <property type="entry name" value="PAC-like subunit"/>
    <property type="match status" value="2"/>
</dbReference>
<organism evidence="10 11">
    <name type="scientific">Eschrichtius robustus</name>
    <name type="common">California gray whale</name>
    <name type="synonym">Eschrichtius gibbosus</name>
    <dbReference type="NCBI Taxonomy" id="9764"/>
    <lineage>
        <taxon>Eukaryota</taxon>
        <taxon>Metazoa</taxon>
        <taxon>Chordata</taxon>
        <taxon>Craniata</taxon>
        <taxon>Vertebrata</taxon>
        <taxon>Euteleostomi</taxon>
        <taxon>Mammalia</taxon>
        <taxon>Eutheria</taxon>
        <taxon>Laurasiatheria</taxon>
        <taxon>Artiodactyla</taxon>
        <taxon>Whippomorpha</taxon>
        <taxon>Cetacea</taxon>
        <taxon>Mysticeti</taxon>
        <taxon>Eschrichtiidae</taxon>
        <taxon>Eschrichtius</taxon>
    </lineage>
</organism>
<dbReference type="FunFam" id="3.40.50.10900:FF:000001">
    <property type="entry name" value="Proteasome assembly chaperone 2"/>
    <property type="match status" value="1"/>
</dbReference>
<evidence type="ECO:0000256" key="9">
    <source>
        <dbReference type="SAM" id="MobiDB-lite"/>
    </source>
</evidence>
<keyword evidence="4" id="KW-0143">Chaperone</keyword>
<dbReference type="PANTHER" id="PTHR12970">
    <property type="entry name" value="PROTEASOME ASSEMBLY CHAPERONE 2"/>
    <property type="match status" value="1"/>
</dbReference>
<feature type="compositionally biased region" description="Gly residues" evidence="9">
    <location>
        <begin position="210"/>
        <end position="223"/>
    </location>
</feature>
<dbReference type="Proteomes" id="UP001159641">
    <property type="component" value="Unassembled WGS sequence"/>
</dbReference>
<evidence type="ECO:0000256" key="5">
    <source>
        <dbReference type="ARBA" id="ARBA00023242"/>
    </source>
</evidence>
<gene>
    <name evidence="10" type="ORF">J1605_015276</name>
</gene>
<keyword evidence="3" id="KW-0597">Phosphoprotein</keyword>
<comment type="subcellular location">
    <subcellularLocation>
        <location evidence="1">Nucleus</location>
    </subcellularLocation>
</comment>
<evidence type="ECO:0000256" key="8">
    <source>
        <dbReference type="ARBA" id="ARBA00064809"/>
    </source>
</evidence>
<feature type="compositionally biased region" description="Pro residues" evidence="9">
    <location>
        <begin position="68"/>
        <end position="82"/>
    </location>
</feature>
<dbReference type="Pfam" id="PF09754">
    <property type="entry name" value="PAC2"/>
    <property type="match status" value="1"/>
</dbReference>
<protein>
    <recommendedName>
        <fullName evidence="2">Proteasome assembly chaperone 2</fullName>
    </recommendedName>
</protein>
<proteinExistence type="inferred from homology"/>
<accession>A0AB34GA30</accession>
<dbReference type="InterPro" id="IPR038389">
    <property type="entry name" value="PSMG2_sf"/>
</dbReference>
<dbReference type="SUPFAM" id="SSF159659">
    <property type="entry name" value="Cgl1923-like"/>
    <property type="match status" value="1"/>
</dbReference>
<evidence type="ECO:0000256" key="6">
    <source>
        <dbReference type="ARBA" id="ARBA00025745"/>
    </source>
</evidence>
<name>A0AB34GA30_ESCRO</name>
<dbReference type="EMBL" id="JAIQCJ010002358">
    <property type="protein sequence ID" value="KAJ8776687.1"/>
    <property type="molecule type" value="Genomic_DNA"/>
</dbReference>
<evidence type="ECO:0000313" key="10">
    <source>
        <dbReference type="EMBL" id="KAJ8776687.1"/>
    </source>
</evidence>
<evidence type="ECO:0000256" key="4">
    <source>
        <dbReference type="ARBA" id="ARBA00023186"/>
    </source>
</evidence>
<comment type="function">
    <text evidence="7">Chaperone protein which promotes assembly of the 20S proteasome as part of a heterodimer with PSMG1. The PSMG1-PSMG2 heterodimer binds to the PSMA5 and PSMA7 proteasome subunits, promotes assembly of the proteasome alpha subunits into the heteroheptameric alpha ring and prevents alpha ring dimerization.</text>
</comment>
<dbReference type="AlphaFoldDB" id="A0AB34GA30"/>
<comment type="similarity">
    <text evidence="6">Belongs to the PSMG2 family.</text>
</comment>
<feature type="region of interest" description="Disordered" evidence="9">
    <location>
        <begin position="114"/>
        <end position="228"/>
    </location>
</feature>
<evidence type="ECO:0000256" key="3">
    <source>
        <dbReference type="ARBA" id="ARBA00022553"/>
    </source>
</evidence>
<sequence length="516" mass="55249">MNLRDTVPCQDHGGAERRRHSAQARGGRGAAAAGPQLSPEHQQPLRRHLAGEATACGPTAVLDAAPRGLPPAPARPPPPGPRRPPRLALLSCWWMSCFSSDAFSGGSDMLGSLSGAPAAAASPRQSESPRRLNSRAPGPPRQAGGETGRGQLLFPNGGRAAPAPPVSHFGRRPPLGPARRLRAVPAGSPRRRPCHRPSTQALPRAASAGGWTGTSGPRAGGLEGPRAEGLVGPPRAACPYFRPQALPAVAAGQTMFVPCGDSVPDLSGCTLLMPAVSVGNVGQLAIDLIISTLNMCKIGYFYTDCLVPMVGNNPYATAEENSTELSINAEGSNFSIFVLFFQWYTKYKSKSFCEKLLSWVKSSNCAKVVVLSSSHSYHRNDLQLRSTPFRYLLTPSMQKSVQNKIQSLNWEEMEKSPCIPEIDDSEFCVRIPGGGITKTLYDEGCSKEIPMVILLKFVSEGDNIPDALGLVEYLNEWLQIIKPCLQCDDPSASALPWKMPSSWRLLFGSGLPPALF</sequence>
<dbReference type="InterPro" id="IPR019151">
    <property type="entry name" value="Proteasome_assmbl_chaperone_2"/>
</dbReference>
<dbReference type="InterPro" id="IPR016562">
    <property type="entry name" value="Proteasome_assmbl_chp_2_euk"/>
</dbReference>
<feature type="region of interest" description="Disordered" evidence="9">
    <location>
        <begin position="1"/>
        <end position="47"/>
    </location>
</feature>
<evidence type="ECO:0000313" key="11">
    <source>
        <dbReference type="Proteomes" id="UP001159641"/>
    </source>
</evidence>
<dbReference type="FunFam" id="3.40.50.10900:FF:000003">
    <property type="entry name" value="Proteasome assembly chaperone 2"/>
    <property type="match status" value="1"/>
</dbReference>
<evidence type="ECO:0000256" key="2">
    <source>
        <dbReference type="ARBA" id="ARBA00019186"/>
    </source>
</evidence>
<evidence type="ECO:0000256" key="1">
    <source>
        <dbReference type="ARBA" id="ARBA00004123"/>
    </source>
</evidence>
<dbReference type="GO" id="GO:0043248">
    <property type="term" value="P:proteasome assembly"/>
    <property type="evidence" value="ECO:0007669"/>
    <property type="project" value="TreeGrafter"/>
</dbReference>
<feature type="compositionally biased region" description="Low complexity" evidence="9">
    <location>
        <begin position="114"/>
        <end position="126"/>
    </location>
</feature>
<dbReference type="PANTHER" id="PTHR12970:SF1">
    <property type="entry name" value="PROTEASOME ASSEMBLY CHAPERONE 2"/>
    <property type="match status" value="1"/>
</dbReference>
<dbReference type="GO" id="GO:0005829">
    <property type="term" value="C:cytosol"/>
    <property type="evidence" value="ECO:0007669"/>
    <property type="project" value="TreeGrafter"/>
</dbReference>
<keyword evidence="5" id="KW-0539">Nucleus</keyword>
<comment type="subunit">
    <text evidence="8">Forms a heterodimer with PSMG1. The PSMG1-PSMG2 heterodimer interacts directly with the PSMA5 and PSMA7 proteasome alpha subunits.</text>
</comment>
<evidence type="ECO:0000256" key="7">
    <source>
        <dbReference type="ARBA" id="ARBA00054951"/>
    </source>
</evidence>